<gene>
    <name evidence="2" type="ORF">FB45DRAFT_1051157</name>
</gene>
<organism evidence="2 3">
    <name type="scientific">Roridomyces roridus</name>
    <dbReference type="NCBI Taxonomy" id="1738132"/>
    <lineage>
        <taxon>Eukaryota</taxon>
        <taxon>Fungi</taxon>
        <taxon>Dikarya</taxon>
        <taxon>Basidiomycota</taxon>
        <taxon>Agaricomycotina</taxon>
        <taxon>Agaricomycetes</taxon>
        <taxon>Agaricomycetidae</taxon>
        <taxon>Agaricales</taxon>
        <taxon>Marasmiineae</taxon>
        <taxon>Mycenaceae</taxon>
        <taxon>Roridomyces</taxon>
    </lineage>
</organism>
<keyword evidence="1" id="KW-1133">Transmembrane helix</keyword>
<feature type="transmembrane region" description="Helical" evidence="1">
    <location>
        <begin position="80"/>
        <end position="100"/>
    </location>
</feature>
<keyword evidence="3" id="KW-1185">Reference proteome</keyword>
<keyword evidence="1" id="KW-0472">Membrane</keyword>
<dbReference type="AlphaFoldDB" id="A0AAD7G3H1"/>
<dbReference type="Proteomes" id="UP001221142">
    <property type="component" value="Unassembled WGS sequence"/>
</dbReference>
<keyword evidence="1" id="KW-0812">Transmembrane</keyword>
<sequence>MSSWISEFVKSVQALNHAVLVTSQRSPRTGSPQGWDSFKGQAGNLTWGSTIATFLASVQANIIALSYQDNSTSLKRATNAFGFVGVTLDVLAACFGLMAASGLERRISAVETQVKAIDHASIAKLEDAKKFLTERENRRAHEDILPLFGDANDFTDLLISVATKCRDRAEVLAKGTTESEQPARAAIVGQLPGVLQMPRLLHEIQASAVIGKASTVALILGIICFFLSVLLLAASTQPRAVWIAVTV</sequence>
<evidence type="ECO:0000313" key="3">
    <source>
        <dbReference type="Proteomes" id="UP001221142"/>
    </source>
</evidence>
<accession>A0AAD7G3H1</accession>
<proteinExistence type="predicted"/>
<reference evidence="2" key="1">
    <citation type="submission" date="2023-03" db="EMBL/GenBank/DDBJ databases">
        <title>Massive genome expansion in bonnet fungi (Mycena s.s.) driven by repeated elements and novel gene families across ecological guilds.</title>
        <authorList>
            <consortium name="Lawrence Berkeley National Laboratory"/>
            <person name="Harder C.B."/>
            <person name="Miyauchi S."/>
            <person name="Viragh M."/>
            <person name="Kuo A."/>
            <person name="Thoen E."/>
            <person name="Andreopoulos B."/>
            <person name="Lu D."/>
            <person name="Skrede I."/>
            <person name="Drula E."/>
            <person name="Henrissat B."/>
            <person name="Morin E."/>
            <person name="Kohler A."/>
            <person name="Barry K."/>
            <person name="LaButti K."/>
            <person name="Morin E."/>
            <person name="Salamov A."/>
            <person name="Lipzen A."/>
            <person name="Mereny Z."/>
            <person name="Hegedus B."/>
            <person name="Baldrian P."/>
            <person name="Stursova M."/>
            <person name="Weitz H."/>
            <person name="Taylor A."/>
            <person name="Grigoriev I.V."/>
            <person name="Nagy L.G."/>
            <person name="Martin F."/>
            <person name="Kauserud H."/>
        </authorList>
    </citation>
    <scope>NUCLEOTIDE SEQUENCE</scope>
    <source>
        <strain evidence="2">9284</strain>
    </source>
</reference>
<dbReference type="EMBL" id="JARKIF010000001">
    <property type="protein sequence ID" value="KAJ7651434.1"/>
    <property type="molecule type" value="Genomic_DNA"/>
</dbReference>
<feature type="transmembrane region" description="Helical" evidence="1">
    <location>
        <begin position="209"/>
        <end position="234"/>
    </location>
</feature>
<comment type="caution">
    <text evidence="2">The sequence shown here is derived from an EMBL/GenBank/DDBJ whole genome shotgun (WGS) entry which is preliminary data.</text>
</comment>
<evidence type="ECO:0000313" key="2">
    <source>
        <dbReference type="EMBL" id="KAJ7651434.1"/>
    </source>
</evidence>
<feature type="transmembrane region" description="Helical" evidence="1">
    <location>
        <begin position="45"/>
        <end position="68"/>
    </location>
</feature>
<protein>
    <submittedName>
        <fullName evidence="2">Uncharacterized protein</fullName>
    </submittedName>
</protein>
<name>A0AAD7G3H1_9AGAR</name>
<evidence type="ECO:0000256" key="1">
    <source>
        <dbReference type="SAM" id="Phobius"/>
    </source>
</evidence>